<gene>
    <name evidence="8" type="ORF">PSH67_19790</name>
</gene>
<keyword evidence="3" id="KW-0479">Metal-binding</keyword>
<keyword evidence="2" id="KW-0001">2Fe-2S</keyword>
<evidence type="ECO:0000256" key="1">
    <source>
        <dbReference type="ARBA" id="ARBA00001962"/>
    </source>
</evidence>
<dbReference type="InterPro" id="IPR015879">
    <property type="entry name" value="Ring_hydroxy_dOase_asu_C_dom"/>
</dbReference>
<dbReference type="CDD" id="cd03469">
    <property type="entry name" value="Rieske_RO_Alpha_N"/>
    <property type="match status" value="1"/>
</dbReference>
<keyword evidence="4" id="KW-0560">Oxidoreductase</keyword>
<name>A0ABY9FPA6_9PSED</name>
<comment type="cofactor">
    <cofactor evidence="1">
        <name>Fe cation</name>
        <dbReference type="ChEBI" id="CHEBI:24875"/>
    </cofactor>
</comment>
<reference evidence="8 9" key="1">
    <citation type="submission" date="2023-02" db="EMBL/GenBank/DDBJ databases">
        <title>Evolution of Hrp T3SS in non-pathogenic Pseudomonas fluorescens.</title>
        <authorList>
            <person name="Liao K."/>
            <person name="Wei H."/>
            <person name="Gu Y."/>
        </authorList>
    </citation>
    <scope>NUCLEOTIDE SEQUENCE [LARGE SCALE GENOMIC DNA]</scope>
    <source>
        <strain evidence="8 9">FP2043</strain>
    </source>
</reference>
<evidence type="ECO:0000313" key="9">
    <source>
        <dbReference type="Proteomes" id="UP001236748"/>
    </source>
</evidence>
<evidence type="ECO:0000259" key="7">
    <source>
        <dbReference type="PROSITE" id="PS51296"/>
    </source>
</evidence>
<dbReference type="SUPFAM" id="SSF50022">
    <property type="entry name" value="ISP domain"/>
    <property type="match status" value="1"/>
</dbReference>
<evidence type="ECO:0000256" key="2">
    <source>
        <dbReference type="ARBA" id="ARBA00022714"/>
    </source>
</evidence>
<evidence type="ECO:0000313" key="8">
    <source>
        <dbReference type="EMBL" id="WLH05075.1"/>
    </source>
</evidence>
<dbReference type="InterPro" id="IPR036922">
    <property type="entry name" value="Rieske_2Fe-2S_sf"/>
</dbReference>
<dbReference type="CDD" id="cd08882">
    <property type="entry name" value="RHO_alpha_C_MupW-like"/>
    <property type="match status" value="1"/>
</dbReference>
<evidence type="ECO:0000256" key="4">
    <source>
        <dbReference type="ARBA" id="ARBA00023002"/>
    </source>
</evidence>
<evidence type="ECO:0000256" key="5">
    <source>
        <dbReference type="ARBA" id="ARBA00023004"/>
    </source>
</evidence>
<dbReference type="PANTHER" id="PTHR43756">
    <property type="entry name" value="CHOLINE MONOOXYGENASE, CHLOROPLASTIC"/>
    <property type="match status" value="1"/>
</dbReference>
<accession>A0ABY9FPA6</accession>
<dbReference type="Pfam" id="PF00355">
    <property type="entry name" value="Rieske"/>
    <property type="match status" value="1"/>
</dbReference>
<keyword evidence="8" id="KW-0223">Dioxygenase</keyword>
<dbReference type="InterPro" id="IPR017941">
    <property type="entry name" value="Rieske_2Fe-2S"/>
</dbReference>
<dbReference type="Gene3D" id="3.90.380.10">
    <property type="entry name" value="Naphthalene 1,2-dioxygenase Alpha Subunit, Chain A, domain 1"/>
    <property type="match status" value="1"/>
</dbReference>
<dbReference type="SUPFAM" id="SSF55961">
    <property type="entry name" value="Bet v1-like"/>
    <property type="match status" value="1"/>
</dbReference>
<dbReference type="InterPro" id="IPR001663">
    <property type="entry name" value="Rng_hydr_dOase-A"/>
</dbReference>
<sequence>MTVHEAAPQPIRLDFVPQGPYLSPKFLQLENERMWPKVWQVACRLEEIPHVGDYVTFDVIGESIIVTRLTGDKIKAYYNVCQHRGRRLTTGCGHASKFHCAYHGWQWNLDGSLLRILDEEDWAGCPSMTKDDLALKEVQVDTWGGFVFINMDPQAEPLAKYLAPVPEITDCFEFEKMRYRWYKSVRLPCNWKVALEAFNEGYHVAATHPQILDSQGDDVTRSFAFGKHGMFGYPTATRLVGTPSSRTGKPIPDDIRPGLLRFYQLMEDQLKAITTDRDNEATKRVMTEVEPTQDQFMLLGKAMEFQREAALADGAGWPDISFEQMAKAGTDWHVFPNLVFLMYPDGALFYRARPDGDNPDSCIFDIWSLKRYAPGKEPALNREFYYGVDDWKTDTVANFGLILSQDFVNMGQVQQGMKSRGFAGARTNPLQETSISNFHRVLHEYVNATESSR</sequence>
<keyword evidence="9" id="KW-1185">Reference proteome</keyword>
<evidence type="ECO:0000256" key="6">
    <source>
        <dbReference type="ARBA" id="ARBA00023014"/>
    </source>
</evidence>
<keyword evidence="6" id="KW-0411">Iron-sulfur</keyword>
<keyword evidence="5" id="KW-0408">Iron</keyword>
<protein>
    <submittedName>
        <fullName evidence="8">Aromatic ring-hydroxylating dioxygenase subunit alpha</fullName>
    </submittedName>
</protein>
<dbReference type="GO" id="GO:0051213">
    <property type="term" value="F:dioxygenase activity"/>
    <property type="evidence" value="ECO:0007669"/>
    <property type="project" value="UniProtKB-KW"/>
</dbReference>
<organism evidence="8 9">
    <name type="scientific">Pseudomonas lurida</name>
    <dbReference type="NCBI Taxonomy" id="244566"/>
    <lineage>
        <taxon>Bacteria</taxon>
        <taxon>Pseudomonadati</taxon>
        <taxon>Pseudomonadota</taxon>
        <taxon>Gammaproteobacteria</taxon>
        <taxon>Pseudomonadales</taxon>
        <taxon>Pseudomonadaceae</taxon>
        <taxon>Pseudomonas</taxon>
    </lineage>
</organism>
<dbReference type="PANTHER" id="PTHR43756:SF5">
    <property type="entry name" value="CHOLINE MONOOXYGENASE, CHLOROPLASTIC"/>
    <property type="match status" value="1"/>
</dbReference>
<dbReference type="EMBL" id="CP117450">
    <property type="protein sequence ID" value="WLH05075.1"/>
    <property type="molecule type" value="Genomic_DNA"/>
</dbReference>
<proteinExistence type="predicted"/>
<dbReference type="RefSeq" id="WP_047542221.1">
    <property type="nucleotide sequence ID" value="NZ_CP117450.1"/>
</dbReference>
<feature type="domain" description="Rieske" evidence="7">
    <location>
        <begin position="39"/>
        <end position="149"/>
    </location>
</feature>
<evidence type="ECO:0000256" key="3">
    <source>
        <dbReference type="ARBA" id="ARBA00022723"/>
    </source>
</evidence>
<dbReference type="Gene3D" id="2.102.10.10">
    <property type="entry name" value="Rieske [2Fe-2S] iron-sulphur domain"/>
    <property type="match status" value="1"/>
</dbReference>
<dbReference type="Pfam" id="PF00848">
    <property type="entry name" value="Ring_hydroxyl_A"/>
    <property type="match status" value="1"/>
</dbReference>
<dbReference type="Proteomes" id="UP001236748">
    <property type="component" value="Chromosome"/>
</dbReference>
<dbReference type="PROSITE" id="PS51296">
    <property type="entry name" value="RIESKE"/>
    <property type="match status" value="1"/>
</dbReference>
<dbReference type="PRINTS" id="PR00090">
    <property type="entry name" value="RNGDIOXGNASE"/>
</dbReference>